<organism evidence="2 3">
    <name type="scientific">Senna tora</name>
    <dbReference type="NCBI Taxonomy" id="362788"/>
    <lineage>
        <taxon>Eukaryota</taxon>
        <taxon>Viridiplantae</taxon>
        <taxon>Streptophyta</taxon>
        <taxon>Embryophyta</taxon>
        <taxon>Tracheophyta</taxon>
        <taxon>Spermatophyta</taxon>
        <taxon>Magnoliopsida</taxon>
        <taxon>eudicotyledons</taxon>
        <taxon>Gunneridae</taxon>
        <taxon>Pentapetalae</taxon>
        <taxon>rosids</taxon>
        <taxon>fabids</taxon>
        <taxon>Fabales</taxon>
        <taxon>Fabaceae</taxon>
        <taxon>Caesalpinioideae</taxon>
        <taxon>Cassia clade</taxon>
        <taxon>Senna</taxon>
    </lineage>
</organism>
<proteinExistence type="predicted"/>
<evidence type="ECO:0000313" key="3">
    <source>
        <dbReference type="Proteomes" id="UP000634136"/>
    </source>
</evidence>
<sequence>MAMCGGRERSPCPRPHPQTFPILVRPKSSSWGEFLSLPRSPLSPR</sequence>
<comment type="caution">
    <text evidence="2">The sequence shown here is derived from an EMBL/GenBank/DDBJ whole genome shotgun (WGS) entry which is preliminary data.</text>
</comment>
<gene>
    <name evidence="2" type="ORF">G2W53_000743</name>
</gene>
<accession>A0A834XIG0</accession>
<reference evidence="2" key="1">
    <citation type="submission" date="2020-09" db="EMBL/GenBank/DDBJ databases">
        <title>Genome-Enabled Discovery of Anthraquinone Biosynthesis in Senna tora.</title>
        <authorList>
            <person name="Kang S.-H."/>
            <person name="Pandey R.P."/>
            <person name="Lee C.-M."/>
            <person name="Sim J.-S."/>
            <person name="Jeong J.-T."/>
            <person name="Choi B.-S."/>
            <person name="Jung M."/>
            <person name="Ginzburg D."/>
            <person name="Zhao K."/>
            <person name="Won S.Y."/>
            <person name="Oh T.-J."/>
            <person name="Yu Y."/>
            <person name="Kim N.-H."/>
            <person name="Lee O.R."/>
            <person name="Lee T.-H."/>
            <person name="Bashyal P."/>
            <person name="Kim T.-S."/>
            <person name="Lee W.-H."/>
            <person name="Kawkins C."/>
            <person name="Kim C.-K."/>
            <person name="Kim J.S."/>
            <person name="Ahn B.O."/>
            <person name="Rhee S.Y."/>
            <person name="Sohng J.K."/>
        </authorList>
    </citation>
    <scope>NUCLEOTIDE SEQUENCE</scope>
    <source>
        <tissue evidence="2">Leaf</tissue>
    </source>
</reference>
<name>A0A834XIG0_9FABA</name>
<evidence type="ECO:0000313" key="2">
    <source>
        <dbReference type="EMBL" id="KAF7843838.1"/>
    </source>
</evidence>
<feature type="compositionally biased region" description="Basic and acidic residues" evidence="1">
    <location>
        <begin position="1"/>
        <end position="11"/>
    </location>
</feature>
<dbReference type="EMBL" id="JAAIUW010000001">
    <property type="protein sequence ID" value="KAF7843838.1"/>
    <property type="molecule type" value="Genomic_DNA"/>
</dbReference>
<protein>
    <submittedName>
        <fullName evidence="2">Uncharacterized protein</fullName>
    </submittedName>
</protein>
<dbReference type="Proteomes" id="UP000634136">
    <property type="component" value="Unassembled WGS sequence"/>
</dbReference>
<evidence type="ECO:0000256" key="1">
    <source>
        <dbReference type="SAM" id="MobiDB-lite"/>
    </source>
</evidence>
<keyword evidence="3" id="KW-1185">Reference proteome</keyword>
<dbReference type="AlphaFoldDB" id="A0A834XIG0"/>
<feature type="region of interest" description="Disordered" evidence="1">
    <location>
        <begin position="1"/>
        <end position="24"/>
    </location>
</feature>